<dbReference type="InterPro" id="IPR004147">
    <property type="entry name" value="ABC1_dom"/>
</dbReference>
<keyword evidence="4" id="KW-0808">Transferase</keyword>
<dbReference type="GO" id="GO:0005524">
    <property type="term" value="F:ATP binding"/>
    <property type="evidence" value="ECO:0007669"/>
    <property type="project" value="InterPro"/>
</dbReference>
<keyword evidence="4" id="KW-0418">Kinase</keyword>
<feature type="transmembrane region" description="Helical" evidence="2">
    <location>
        <begin position="20"/>
        <end position="39"/>
    </location>
</feature>
<dbReference type="GO" id="GO:0004672">
    <property type="term" value="F:protein kinase activity"/>
    <property type="evidence" value="ECO:0007669"/>
    <property type="project" value="InterPro"/>
</dbReference>
<keyword evidence="2" id="KW-0472">Membrane</keyword>
<dbReference type="Proteomes" id="UP000003959">
    <property type="component" value="Unassembled WGS sequence"/>
</dbReference>
<dbReference type="InterPro" id="IPR000719">
    <property type="entry name" value="Prot_kinase_dom"/>
</dbReference>
<dbReference type="Pfam" id="PF03109">
    <property type="entry name" value="ABC1"/>
    <property type="match status" value="1"/>
</dbReference>
<keyword evidence="5" id="KW-1185">Reference proteome</keyword>
<gene>
    <name evidence="4" type="ORF">LYNGBM3L_00650</name>
</gene>
<evidence type="ECO:0000256" key="1">
    <source>
        <dbReference type="ARBA" id="ARBA00009670"/>
    </source>
</evidence>
<dbReference type="InterPro" id="IPR011009">
    <property type="entry name" value="Kinase-like_dom_sf"/>
</dbReference>
<dbReference type="PANTHER" id="PTHR10566:SF124">
    <property type="entry name" value="PROTEIN KINASE SUPERFAMILY PROTEIN"/>
    <property type="match status" value="1"/>
</dbReference>
<feature type="domain" description="Protein kinase" evidence="3">
    <location>
        <begin position="123"/>
        <end position="452"/>
    </location>
</feature>
<dbReference type="PROSITE" id="PS50011">
    <property type="entry name" value="PROTEIN_KINASE_DOM"/>
    <property type="match status" value="1"/>
</dbReference>
<reference evidence="5" key="1">
    <citation type="journal article" date="2011" name="Proc. Natl. Acad. Sci. U.S.A.">
        <title>Genomic insights into the physiology and ecology of the marine filamentous cyanobacterium Lyngbya majuscula.</title>
        <authorList>
            <person name="Jones A.C."/>
            <person name="Monroe E.A."/>
            <person name="Podell S."/>
            <person name="Hess W.R."/>
            <person name="Klages S."/>
            <person name="Esquenazi E."/>
            <person name="Niessen S."/>
            <person name="Hoover H."/>
            <person name="Rothmann M."/>
            <person name="Lasken R.S."/>
            <person name="Yates J.R.III."/>
            <person name="Reinhardt R."/>
            <person name="Kube M."/>
            <person name="Burkart M.D."/>
            <person name="Allen E.E."/>
            <person name="Dorrestein P.C."/>
            <person name="Gerwick W.H."/>
            <person name="Gerwick L."/>
        </authorList>
    </citation>
    <scope>NUCLEOTIDE SEQUENCE [LARGE SCALE GENOMIC DNA]</scope>
    <source>
        <strain evidence="5">3L</strain>
    </source>
</reference>
<dbReference type="AlphaFoldDB" id="F4XI45"/>
<comment type="similarity">
    <text evidence="1">Belongs to the protein kinase superfamily. ADCK protein kinase family.</text>
</comment>
<organism evidence="4 5">
    <name type="scientific">Moorena producens 3L</name>
    <dbReference type="NCBI Taxonomy" id="489825"/>
    <lineage>
        <taxon>Bacteria</taxon>
        <taxon>Bacillati</taxon>
        <taxon>Cyanobacteriota</taxon>
        <taxon>Cyanophyceae</taxon>
        <taxon>Coleofasciculales</taxon>
        <taxon>Coleofasciculaceae</taxon>
        <taxon>Moorena</taxon>
    </lineage>
</organism>
<sequence>MQYEPRTISDYYRQRSRLVWGRRIALVGALITFSIRLAWDFVTGSLTQNQPQRAWEFREKLTELGPTFIKLGQILSCRPDIVPPIYLEELTKLQDQLPPFPNHIAYQLIQEELGDNYNNIYGSLSDKPVAAASLGQVYKGTLKTGEMVAVKVQRPGLVECISLDIYILRKIAAWAQESISFVHSDLVALIDELAICLFEEMDYTQEGRNAERFAQLYGDINNIAVPRIYWQYSGRRVLTMEWITGTKLTELETIKAQGLDPNTLIDVGFQCCLRQLLEEGYFHADPHPGNLLATPDGKLAYLDFGMMSSVEPSYRYRLLESVVHMITGDFEGLAQDYKKLDFLPPETDVTSLIPELTDIFGGVMEATVSTFGFNRIIRKLSPLLYKYPFKLPTYYLLIFRSAATLEGIAIKLNPNFQPFNQTYPYVAQRLLTDSSPELRTCLQEIVYQDDEIQWHVLEELLGQVRTSRKFDISALLHQGLEFLYSEQGSILRNALVEEMVTSLENLSYKTLGQITASVGLAVNVTGKLESPNLERMEKIGAMIIESSRFDLESVPKMLELLLKQETQRLGQQIASEIARRMFRLSEESPSL</sequence>
<name>F4XI45_9CYAN</name>
<dbReference type="RefSeq" id="WP_008177568.1">
    <property type="nucleotide sequence ID" value="NZ_GL890815.1"/>
</dbReference>
<dbReference type="Gene3D" id="1.10.510.10">
    <property type="entry name" value="Transferase(Phosphotransferase) domain 1"/>
    <property type="match status" value="1"/>
</dbReference>
<keyword evidence="2" id="KW-1133">Transmembrane helix</keyword>
<evidence type="ECO:0000256" key="2">
    <source>
        <dbReference type="SAM" id="Phobius"/>
    </source>
</evidence>
<dbReference type="HOGENOM" id="CLU_006533_4_1_3"/>
<dbReference type="CDD" id="cd05121">
    <property type="entry name" value="ABC1_ADCK3-like"/>
    <property type="match status" value="1"/>
</dbReference>
<keyword evidence="2" id="KW-0812">Transmembrane</keyword>
<protein>
    <submittedName>
        <fullName evidence="4">Putative unusual protein kinase</fullName>
    </submittedName>
</protein>
<evidence type="ECO:0000313" key="4">
    <source>
        <dbReference type="EMBL" id="EGJ35751.1"/>
    </source>
</evidence>
<accession>F4XI45</accession>
<dbReference type="EMBL" id="GL890815">
    <property type="protein sequence ID" value="EGJ35751.1"/>
    <property type="molecule type" value="Genomic_DNA"/>
</dbReference>
<dbReference type="SUPFAM" id="SSF56112">
    <property type="entry name" value="Protein kinase-like (PK-like)"/>
    <property type="match status" value="1"/>
</dbReference>
<dbReference type="InterPro" id="IPR050154">
    <property type="entry name" value="UbiB_kinase"/>
</dbReference>
<proteinExistence type="inferred from homology"/>
<dbReference type="PANTHER" id="PTHR10566">
    <property type="entry name" value="CHAPERONE-ACTIVITY OF BC1 COMPLEX CABC1 -RELATED"/>
    <property type="match status" value="1"/>
</dbReference>
<dbReference type="eggNOG" id="COG0661">
    <property type="taxonomic scope" value="Bacteria"/>
</dbReference>
<evidence type="ECO:0000313" key="5">
    <source>
        <dbReference type="Proteomes" id="UP000003959"/>
    </source>
</evidence>
<evidence type="ECO:0000259" key="3">
    <source>
        <dbReference type="PROSITE" id="PS50011"/>
    </source>
</evidence>